<reference evidence="1" key="1">
    <citation type="journal article" date="2015" name="Nature">
        <title>Complex archaea that bridge the gap between prokaryotes and eukaryotes.</title>
        <authorList>
            <person name="Spang A."/>
            <person name="Saw J.H."/>
            <person name="Jorgensen S.L."/>
            <person name="Zaremba-Niedzwiedzka K."/>
            <person name="Martijn J."/>
            <person name="Lind A.E."/>
            <person name="van Eijk R."/>
            <person name="Schleper C."/>
            <person name="Guy L."/>
            <person name="Ettema T.J."/>
        </authorList>
    </citation>
    <scope>NUCLEOTIDE SEQUENCE</scope>
</reference>
<evidence type="ECO:0000313" key="1">
    <source>
        <dbReference type="EMBL" id="KKL68698.1"/>
    </source>
</evidence>
<proteinExistence type="predicted"/>
<sequence length="55" mass="6420">MDKQKLMSRLNIVFQTYPSSNAYLNNEATIRDYKLDVRDGNKALMTLIDELAHEM</sequence>
<dbReference type="AlphaFoldDB" id="A0A0F9E3T2"/>
<organism evidence="1">
    <name type="scientific">marine sediment metagenome</name>
    <dbReference type="NCBI Taxonomy" id="412755"/>
    <lineage>
        <taxon>unclassified sequences</taxon>
        <taxon>metagenomes</taxon>
        <taxon>ecological metagenomes</taxon>
    </lineage>
</organism>
<comment type="caution">
    <text evidence="1">The sequence shown here is derived from an EMBL/GenBank/DDBJ whole genome shotgun (WGS) entry which is preliminary data.</text>
</comment>
<protein>
    <submittedName>
        <fullName evidence="1">Uncharacterized protein</fullName>
    </submittedName>
</protein>
<accession>A0A0F9E3T2</accession>
<name>A0A0F9E3T2_9ZZZZ</name>
<gene>
    <name evidence="1" type="ORF">LCGC14_2122440</name>
</gene>
<dbReference type="EMBL" id="LAZR01026453">
    <property type="protein sequence ID" value="KKL68698.1"/>
    <property type="molecule type" value="Genomic_DNA"/>
</dbReference>